<name>Q1Q263_KUEST</name>
<reference evidence="4" key="4">
    <citation type="submission" date="2017-10" db="EMBL/GenBank/DDBJ databases">
        <authorList>
            <person name="Banno H."/>
            <person name="Chua N.-H."/>
        </authorList>
    </citation>
    <scope>NUCLEOTIDE SEQUENCE [LARGE SCALE GENOMIC DNA]</scope>
    <source>
        <strain evidence="4">Kuenenia_mbr1_ru-nijmegen</strain>
    </source>
</reference>
<dbReference type="PANTHER" id="PTHR30272:SF1">
    <property type="entry name" value="3-HYDROXYACYL-[ACYL-CARRIER-PROTEIN] DEHYDRATASE"/>
    <property type="match status" value="1"/>
</dbReference>
<gene>
    <name evidence="2" type="primary">FabZ</name>
    <name evidence="4" type="synonym">fabZ</name>
    <name evidence="3" type="ORF">KsCSTR_17510</name>
    <name evidence="4" type="ORF">KSMBR1_0793</name>
    <name evidence="2" type="ORF">kuste3339</name>
</gene>
<evidence type="ECO:0000313" key="4">
    <source>
        <dbReference type="EMBL" id="SOH03304.1"/>
    </source>
</evidence>
<reference evidence="5" key="3">
    <citation type="submission" date="2017-10" db="EMBL/GenBank/DDBJ databases">
        <authorList>
            <person name="Frank J."/>
        </authorList>
    </citation>
    <scope>NUCLEOTIDE SEQUENCE [LARGE SCALE GENOMIC DNA]</scope>
</reference>
<reference evidence="3 6" key="5">
    <citation type="submission" date="2020-02" db="EMBL/GenBank/DDBJ databases">
        <title>Newly sequenced genome of strain CSTR1 showed variability in Candidatus Kuenenia stuttgartiensis genomes.</title>
        <authorList>
            <person name="Ding C."/>
            <person name="Adrian L."/>
        </authorList>
    </citation>
    <scope>NUCLEOTIDE SEQUENCE [LARGE SCALE GENOMIC DNA]</scope>
    <source>
        <strain evidence="3 6">CSTR1</strain>
    </source>
</reference>
<dbReference type="CDD" id="cd01288">
    <property type="entry name" value="FabZ"/>
    <property type="match status" value="1"/>
</dbReference>
<reference evidence="2" key="1">
    <citation type="journal article" date="2006" name="Nature">
        <title>Deciphering the evolution and metabolism of an anammox bacterium from a community genome.</title>
        <authorList>
            <person name="Strous M."/>
            <person name="Pelletier E."/>
            <person name="Mangenot S."/>
            <person name="Rattei T."/>
            <person name="Lehner A."/>
            <person name="Taylor M.W."/>
            <person name="Horn M."/>
            <person name="Daims H."/>
            <person name="Bartol-Mavel D."/>
            <person name="Wincker P."/>
            <person name="Barbe V."/>
            <person name="Fonknechten N."/>
            <person name="Vallenet D."/>
            <person name="Segurens B."/>
            <person name="Schenowitz-Truong C."/>
            <person name="Medigue C."/>
            <person name="Collingro A."/>
            <person name="Snel B."/>
            <person name="Dutilh B.E."/>
            <person name="OpDenCamp H.J.M."/>
            <person name="vanDerDrift C."/>
            <person name="Cirpus I."/>
            <person name="vanDePas-Schoonen K.T."/>
            <person name="Harhangi H.R."/>
            <person name="vanNiftrik L."/>
            <person name="Schmid M."/>
            <person name="Keltjens J."/>
            <person name="vanDeVossenberg J."/>
            <person name="Kartal B."/>
            <person name="Meier H."/>
            <person name="Frishman D."/>
            <person name="Huynen M.A."/>
            <person name="Mewes H."/>
            <person name="Weissenbach J."/>
            <person name="Jetten M.S.M."/>
            <person name="Wagner M."/>
            <person name="LePaslier D."/>
        </authorList>
    </citation>
    <scope>NUCLEOTIDE SEQUENCE</scope>
</reference>
<dbReference type="OrthoDB" id="9772788at2"/>
<dbReference type="AlphaFoldDB" id="Q1Q263"/>
<keyword evidence="5" id="KW-1185">Reference proteome</keyword>
<dbReference type="SUPFAM" id="SSF54637">
    <property type="entry name" value="Thioesterase/thiol ester dehydrase-isomerase"/>
    <property type="match status" value="1"/>
</dbReference>
<dbReference type="GO" id="GO:0016829">
    <property type="term" value="F:lyase activity"/>
    <property type="evidence" value="ECO:0007669"/>
    <property type="project" value="UniProtKB-KW"/>
</dbReference>
<evidence type="ECO:0000313" key="3">
    <source>
        <dbReference type="EMBL" id="QII11130.1"/>
    </source>
</evidence>
<dbReference type="Proteomes" id="UP000501926">
    <property type="component" value="Chromosome"/>
</dbReference>
<evidence type="ECO:0000256" key="1">
    <source>
        <dbReference type="ARBA" id="ARBA00023239"/>
    </source>
</evidence>
<dbReference type="KEGG" id="kst:KSMBR1_0793"/>
<dbReference type="EMBL" id="CT573071">
    <property type="protein sequence ID" value="CAJ74100.1"/>
    <property type="molecule type" value="Genomic_DNA"/>
</dbReference>
<dbReference type="PANTHER" id="PTHR30272">
    <property type="entry name" value="3-HYDROXYACYL-[ACYL-CARRIER-PROTEIN] DEHYDRATASE"/>
    <property type="match status" value="1"/>
</dbReference>
<evidence type="ECO:0000313" key="2">
    <source>
        <dbReference type="EMBL" id="CAJ74100.1"/>
    </source>
</evidence>
<evidence type="ECO:0000313" key="5">
    <source>
        <dbReference type="Proteomes" id="UP000221734"/>
    </source>
</evidence>
<dbReference type="Gene3D" id="3.10.129.10">
    <property type="entry name" value="Hotdog Thioesterase"/>
    <property type="match status" value="1"/>
</dbReference>
<reference evidence="2" key="2">
    <citation type="submission" date="2006-01" db="EMBL/GenBank/DDBJ databases">
        <authorList>
            <person name="Genoscope"/>
        </authorList>
    </citation>
    <scope>NUCLEOTIDE SEQUENCE</scope>
</reference>
<dbReference type="Proteomes" id="UP000221734">
    <property type="component" value="Chromosome Kuenenia_stuttgartiensis_MBR1"/>
</dbReference>
<protein>
    <submittedName>
        <fullName evidence="3">(3R)-hydroxymyristoyl-(Acyl carrier protein) dehydratase</fullName>
    </submittedName>
    <submittedName>
        <fullName evidence="2">Similar to (3R)-hydroxymyristoyl acyl carrier protein dehydrase</fullName>
        <ecNumber evidence="2 3">4.2.1.-</ecNumber>
    </submittedName>
</protein>
<dbReference type="EC" id="4.2.1.-" evidence="2 3"/>
<proteinExistence type="predicted"/>
<dbReference type="InterPro" id="IPR013114">
    <property type="entry name" value="FabA_FabZ"/>
</dbReference>
<dbReference type="InterPro" id="IPR029069">
    <property type="entry name" value="HotDog_dom_sf"/>
</dbReference>
<accession>Q1Q263</accession>
<sequence length="146" mass="16071">MKKAFPSPPEILPHAYPFIMIDKIIKFEEKISIVCIKNVSLNDEYLGGHYQKNTNFPALPQVLVLEAMVQSSGLVLGNTKDKVAYLCLIKEATFEKSVVAGDQLVITSRITQSFTPFYVFEAVATVDSEIASKAVITLSLTIKGTT</sequence>
<evidence type="ECO:0000313" key="6">
    <source>
        <dbReference type="Proteomes" id="UP000501926"/>
    </source>
</evidence>
<dbReference type="Pfam" id="PF07977">
    <property type="entry name" value="FabA"/>
    <property type="match status" value="1"/>
</dbReference>
<keyword evidence="1 2" id="KW-0456">Lyase</keyword>
<dbReference type="EMBL" id="CP049055">
    <property type="protein sequence ID" value="QII11130.1"/>
    <property type="molecule type" value="Genomic_DNA"/>
</dbReference>
<dbReference type="RefSeq" id="WP_099324159.1">
    <property type="nucleotide sequence ID" value="NZ_CP049055.1"/>
</dbReference>
<organism evidence="2">
    <name type="scientific">Kuenenia stuttgartiensis</name>
    <dbReference type="NCBI Taxonomy" id="174633"/>
    <lineage>
        <taxon>Bacteria</taxon>
        <taxon>Pseudomonadati</taxon>
        <taxon>Planctomycetota</taxon>
        <taxon>Candidatus Brocadiia</taxon>
        <taxon>Candidatus Brocadiales</taxon>
        <taxon>Candidatus Brocadiaceae</taxon>
        <taxon>Candidatus Kuenenia</taxon>
    </lineage>
</organism>
<dbReference type="EMBL" id="LT934425">
    <property type="protein sequence ID" value="SOH03304.1"/>
    <property type="molecule type" value="Genomic_DNA"/>
</dbReference>
<dbReference type="NCBIfam" id="NF000582">
    <property type="entry name" value="PRK00006.1"/>
    <property type="match status" value="1"/>
</dbReference>